<feature type="transmembrane region" description="Helical" evidence="1">
    <location>
        <begin position="12"/>
        <end position="33"/>
    </location>
</feature>
<evidence type="ECO:0000313" key="2">
    <source>
        <dbReference type="EMBL" id="PHH96057.1"/>
    </source>
</evidence>
<organism evidence="2 3">
    <name type="scientific">Fusobacterium nucleatum subsp. polymorphum</name>
    <name type="common">Fusobacterium polymorphum</name>
    <dbReference type="NCBI Taxonomy" id="76857"/>
    <lineage>
        <taxon>Bacteria</taxon>
        <taxon>Fusobacteriati</taxon>
        <taxon>Fusobacteriota</taxon>
        <taxon>Fusobacteriia</taxon>
        <taxon>Fusobacteriales</taxon>
        <taxon>Fusobacteriaceae</taxon>
        <taxon>Fusobacterium</taxon>
    </lineage>
</organism>
<feature type="transmembrane region" description="Helical" evidence="1">
    <location>
        <begin position="319"/>
        <end position="338"/>
    </location>
</feature>
<dbReference type="AlphaFoldDB" id="A0A2C6ARW4"/>
<feature type="transmembrane region" description="Helical" evidence="1">
    <location>
        <begin position="118"/>
        <end position="134"/>
    </location>
</feature>
<feature type="transmembrane region" description="Helical" evidence="1">
    <location>
        <begin position="560"/>
        <end position="581"/>
    </location>
</feature>
<dbReference type="EMBL" id="NIRJ01000001">
    <property type="protein sequence ID" value="PHH96057.1"/>
    <property type="molecule type" value="Genomic_DNA"/>
</dbReference>
<evidence type="ECO:0000256" key="1">
    <source>
        <dbReference type="SAM" id="Phobius"/>
    </source>
</evidence>
<keyword evidence="1" id="KW-0812">Transmembrane</keyword>
<accession>A0A2C6ARW4</accession>
<proteinExistence type="predicted"/>
<keyword evidence="1" id="KW-1133">Transmembrane helix</keyword>
<feature type="transmembrane region" description="Helical" evidence="1">
    <location>
        <begin position="460"/>
        <end position="477"/>
    </location>
</feature>
<feature type="transmembrane region" description="Helical" evidence="1">
    <location>
        <begin position="170"/>
        <end position="190"/>
    </location>
</feature>
<dbReference type="RefSeq" id="WP_098978172.1">
    <property type="nucleotide sequence ID" value="NZ_NIRJ01000001.1"/>
</dbReference>
<feature type="transmembrane region" description="Helical" evidence="1">
    <location>
        <begin position="593"/>
        <end position="611"/>
    </location>
</feature>
<feature type="transmembrane region" description="Helical" evidence="1">
    <location>
        <begin position="202"/>
        <end position="219"/>
    </location>
</feature>
<feature type="transmembrane region" description="Helical" evidence="1">
    <location>
        <begin position="141"/>
        <end position="158"/>
    </location>
</feature>
<sequence length="971" mass="114890">MKKEIKSILTEFHPLIFGVFVMAISIAVLSLFTDLKYQVFYDMIFKATAETGAKTSWELTVFWVSLLLGTFSIVIFSFIKKKELNKKFKENFKLDLVSYGVFIIPISFFLILTQTINFFYFIMALIYLLLCFFIEEKEKRYKNLILLNLIYFSTLSVKALTDKLIKKVEIIPYDSIYLITLLLFVIIFYYLRKNRFKNLDKLILYFQFPLPLMLLTYLTNKYEYNNELIKIAFSRRYKAVIIFFIVYFIIINLIEYRNKIKNIKKAKPLITLSTVILILIIRFYVEPKFVHYGDFWHWGEESIIWHQIFEKKLILFDEYIGTTGLFPMILGFIQSLLFKGSSLSYLPSLAITNIIWMSIIGTAIYFLIKTDFVLFIALFLVFPQYNRTHMLMLSLFVLSNSELIKRRIQWIQMYILLSILSVFYYPINGVAVALGGAIFALTQTYFVIKEKEYLKIFKSKLFWVLNITLILPVIFSLKNTLKLIKIISLLSSSSLLADGRAGKFIAEDWFMKYIINQNLKDNIWNIFVLLLIAFPILISTYFLCVYLLKKDKILKKIKKPEFFILTFSIIAVSINCSYSVMRINRNVDFYRNASIIIVFMTIMIIFLYKYGNRYISHNTKIIFISICILIGNISAEKMTKFNTTSFGEEYKNIKRSYKVDDNFEYVNGKDFDIPKLGEGFIEKNALEKIIINKEILKKIVHKDERVWFMYDREMQKIFDLKSPTKMDSPFLTTGLKPTEVNLSSMKELPIYITDLNIGKYYTYRWAIDNKYAIMDYKGFQFWIRPDRYKEIFGDIKKAEEYLIENSPRQDLKYTAFSLGNSMKSLKKLMKDIRKYEIDSLQIEGEGIEFLTQKKIKIKDINNSYIDIILPEIIDGNKYDFLYLELSSDYQVNENREIVILWETDKYPMKENRVVILEDKNGKLLIPMGTHPAWLYSDVTKIRLKFVNMKVDTTIDIQKIEFMQLNRERKGD</sequence>
<feature type="transmembrane region" description="Helical" evidence="1">
    <location>
        <begin position="239"/>
        <end position="256"/>
    </location>
</feature>
<feature type="transmembrane region" description="Helical" evidence="1">
    <location>
        <begin position="268"/>
        <end position="285"/>
    </location>
</feature>
<feature type="transmembrane region" description="Helical" evidence="1">
    <location>
        <begin position="60"/>
        <end position="79"/>
    </location>
</feature>
<protein>
    <submittedName>
        <fullName evidence="2">Uncharacterized protein</fullName>
    </submittedName>
</protein>
<reference evidence="2 3" key="1">
    <citation type="submission" date="2017-06" db="EMBL/GenBank/DDBJ databases">
        <title>Draft genome sequence of Fusobacterium nucleatum subsp. polymorphum KCOM 1002 (=ChDC F175).</title>
        <authorList>
            <person name="Kook J.-K."/>
            <person name="Park S.-N."/>
            <person name="Lim Y.K."/>
            <person name="Roh H."/>
        </authorList>
    </citation>
    <scope>NUCLEOTIDE SEQUENCE [LARGE SCALE GENOMIC DNA]</scope>
    <source>
        <strain evidence="3">KCOM 1002 (ChDC F175)</strain>
    </source>
</reference>
<feature type="transmembrane region" description="Helical" evidence="1">
    <location>
        <begin position="618"/>
        <end position="635"/>
    </location>
</feature>
<evidence type="ECO:0000313" key="3">
    <source>
        <dbReference type="Proteomes" id="UP000225199"/>
    </source>
</evidence>
<gene>
    <name evidence="2" type="ORF">CA840_00910</name>
</gene>
<feature type="transmembrane region" description="Helical" evidence="1">
    <location>
        <begin position="91"/>
        <end position="112"/>
    </location>
</feature>
<feature type="transmembrane region" description="Helical" evidence="1">
    <location>
        <begin position="523"/>
        <end position="548"/>
    </location>
</feature>
<name>A0A2C6ARW4_FUSNP</name>
<keyword evidence="1" id="KW-0472">Membrane</keyword>
<comment type="caution">
    <text evidence="2">The sequence shown here is derived from an EMBL/GenBank/DDBJ whole genome shotgun (WGS) entry which is preliminary data.</text>
</comment>
<dbReference type="Proteomes" id="UP000225199">
    <property type="component" value="Unassembled WGS sequence"/>
</dbReference>